<name>A0A5K1D5H2_9MAGN</name>
<protein>
    <submittedName>
        <fullName evidence="1">Uncharacterized protein</fullName>
    </submittedName>
</protein>
<reference evidence="1" key="1">
    <citation type="submission" date="2019-09" db="EMBL/GenBank/DDBJ databases">
        <authorList>
            <person name="Zhang L."/>
        </authorList>
    </citation>
    <scope>NUCLEOTIDE SEQUENCE</scope>
</reference>
<sequence length="118" mass="13610">MVPTKIPATMHATMVRAFVFRFDLVGQRRTWNIGAPQRAGFPLNESAFSFVNIPWFGISPSNWLKERSKKWRFLSDASDSGIVPSMELWERSMVSMATKLPKVGGIRPWKEFHEKLRV</sequence>
<gene>
    <name evidence="1" type="ORF">NYM_LOCUS19217</name>
</gene>
<dbReference type="EMBL" id="LR721783">
    <property type="protein sequence ID" value="VVW36080.1"/>
    <property type="molecule type" value="Genomic_DNA"/>
</dbReference>
<organism evidence="1">
    <name type="scientific">Nymphaea colorata</name>
    <name type="common">pocket water lily</name>
    <dbReference type="NCBI Taxonomy" id="210225"/>
    <lineage>
        <taxon>Eukaryota</taxon>
        <taxon>Viridiplantae</taxon>
        <taxon>Streptophyta</taxon>
        <taxon>Embryophyta</taxon>
        <taxon>Tracheophyta</taxon>
        <taxon>Spermatophyta</taxon>
        <taxon>Magnoliopsida</taxon>
        <taxon>Nymphaeales</taxon>
        <taxon>Nymphaeaceae</taxon>
        <taxon>Nymphaea</taxon>
    </lineage>
</organism>
<proteinExistence type="predicted"/>
<accession>A0A5K1D5H2</accession>
<evidence type="ECO:0000313" key="1">
    <source>
        <dbReference type="EMBL" id="VVW36080.1"/>
    </source>
</evidence>
<dbReference type="Gramene" id="NC5G0057770.1">
    <property type="protein sequence ID" value="NC5G0057770.1:cds"/>
    <property type="gene ID" value="NC5G0057770"/>
</dbReference>
<dbReference type="AlphaFoldDB" id="A0A5K1D5H2"/>